<sequence>MQVWAVIYDKANFPDALYHSALSLVDQTAQAKIKRFHRREDACSALSVFRHECLVNLKYCFRSLCPQGSLIGNLLPRVLLRKRGVPKDTLTFATTDTGKPYCIAPGIDPPLGFNVTHDEGVVAMAFGTGDLGPPAFTVGVDVMQLKIPPNSTFADFVDSVSGQLTPLEHGLVLADIPQSEALRRFYWIWTLKEAYTKALGMGLGFDFRRIQYNVPEEAVTIDGELVRGWQFRKFEVAQSGNKYVGVAARFIGGRFFTMEDLDVGSLVCYDAASFVNRAVEELN</sequence>
<dbReference type="EMBL" id="KN831947">
    <property type="protein sequence ID" value="KIO13015.1"/>
    <property type="molecule type" value="Genomic_DNA"/>
</dbReference>
<accession>A0A0C3PGC6</accession>
<dbReference type="STRING" id="870435.A0A0C3PGC6"/>
<proteinExistence type="predicted"/>
<dbReference type="Pfam" id="PF01648">
    <property type="entry name" value="ACPS"/>
    <property type="match status" value="1"/>
</dbReference>
<dbReference type="PANTHER" id="PTHR12215:SF10">
    <property type="entry name" value="L-AMINOADIPATE-SEMIALDEHYDE DEHYDROGENASE-PHOSPHOPANTETHEINYL TRANSFERASE"/>
    <property type="match status" value="1"/>
</dbReference>
<dbReference type="AlphaFoldDB" id="A0A0C3PGC6"/>
<gene>
    <name evidence="4" type="ORF">M404DRAFT_707323</name>
</gene>
<dbReference type="Gene3D" id="3.90.470.20">
    <property type="entry name" value="4'-phosphopantetheinyl transferase domain"/>
    <property type="match status" value="1"/>
</dbReference>
<dbReference type="GO" id="GO:0008897">
    <property type="term" value="F:holo-[acyl-carrier-protein] synthase activity"/>
    <property type="evidence" value="ECO:0007669"/>
    <property type="project" value="UniProtKB-EC"/>
</dbReference>
<dbReference type="InterPro" id="IPR008278">
    <property type="entry name" value="4-PPantetheinyl_Trfase_dom"/>
</dbReference>
<keyword evidence="2" id="KW-0808">Transferase</keyword>
<evidence type="ECO:0000256" key="2">
    <source>
        <dbReference type="ARBA" id="ARBA00022679"/>
    </source>
</evidence>
<keyword evidence="5" id="KW-1185">Reference proteome</keyword>
<dbReference type="InParanoid" id="A0A0C3PGC6"/>
<feature type="domain" description="4'-phosphopantetheinyl transferase" evidence="3">
    <location>
        <begin position="138"/>
        <end position="214"/>
    </location>
</feature>
<name>A0A0C3PGC6_PISTI</name>
<evidence type="ECO:0000313" key="4">
    <source>
        <dbReference type="EMBL" id="KIO13015.1"/>
    </source>
</evidence>
<protein>
    <recommendedName>
        <fullName evidence="1">holo-[acyl-carrier-protein] synthase</fullName>
        <ecNumber evidence="1">2.7.8.7</ecNumber>
    </recommendedName>
</protein>
<evidence type="ECO:0000313" key="5">
    <source>
        <dbReference type="Proteomes" id="UP000054217"/>
    </source>
</evidence>
<dbReference type="InterPro" id="IPR050559">
    <property type="entry name" value="P-Pant_transferase_sf"/>
</dbReference>
<organism evidence="4 5">
    <name type="scientific">Pisolithus tinctorius Marx 270</name>
    <dbReference type="NCBI Taxonomy" id="870435"/>
    <lineage>
        <taxon>Eukaryota</taxon>
        <taxon>Fungi</taxon>
        <taxon>Dikarya</taxon>
        <taxon>Basidiomycota</taxon>
        <taxon>Agaricomycotina</taxon>
        <taxon>Agaricomycetes</taxon>
        <taxon>Agaricomycetidae</taxon>
        <taxon>Boletales</taxon>
        <taxon>Sclerodermatineae</taxon>
        <taxon>Pisolithaceae</taxon>
        <taxon>Pisolithus</taxon>
    </lineage>
</organism>
<evidence type="ECO:0000259" key="3">
    <source>
        <dbReference type="Pfam" id="PF01648"/>
    </source>
</evidence>
<dbReference type="HOGENOM" id="CLU_057011_3_1_1"/>
<dbReference type="SUPFAM" id="SSF56214">
    <property type="entry name" value="4'-phosphopantetheinyl transferase"/>
    <property type="match status" value="2"/>
</dbReference>
<dbReference type="Proteomes" id="UP000054217">
    <property type="component" value="Unassembled WGS sequence"/>
</dbReference>
<dbReference type="OrthoDB" id="26719at2759"/>
<dbReference type="PANTHER" id="PTHR12215">
    <property type="entry name" value="PHOSPHOPANTETHEINE TRANSFERASE"/>
    <property type="match status" value="1"/>
</dbReference>
<evidence type="ECO:0000256" key="1">
    <source>
        <dbReference type="ARBA" id="ARBA00013172"/>
    </source>
</evidence>
<dbReference type="InterPro" id="IPR037143">
    <property type="entry name" value="4-PPantetheinyl_Trfase_dom_sf"/>
</dbReference>
<dbReference type="GO" id="GO:0019878">
    <property type="term" value="P:lysine biosynthetic process via aminoadipic acid"/>
    <property type="evidence" value="ECO:0007669"/>
    <property type="project" value="TreeGrafter"/>
</dbReference>
<dbReference type="GO" id="GO:0000287">
    <property type="term" value="F:magnesium ion binding"/>
    <property type="evidence" value="ECO:0007669"/>
    <property type="project" value="InterPro"/>
</dbReference>
<reference evidence="5" key="2">
    <citation type="submission" date="2015-01" db="EMBL/GenBank/DDBJ databases">
        <title>Evolutionary Origins and Diversification of the Mycorrhizal Mutualists.</title>
        <authorList>
            <consortium name="DOE Joint Genome Institute"/>
            <consortium name="Mycorrhizal Genomics Consortium"/>
            <person name="Kohler A."/>
            <person name="Kuo A."/>
            <person name="Nagy L.G."/>
            <person name="Floudas D."/>
            <person name="Copeland A."/>
            <person name="Barry K.W."/>
            <person name="Cichocki N."/>
            <person name="Veneault-Fourrey C."/>
            <person name="LaButti K."/>
            <person name="Lindquist E.A."/>
            <person name="Lipzen A."/>
            <person name="Lundell T."/>
            <person name="Morin E."/>
            <person name="Murat C."/>
            <person name="Riley R."/>
            <person name="Ohm R."/>
            <person name="Sun H."/>
            <person name="Tunlid A."/>
            <person name="Henrissat B."/>
            <person name="Grigoriev I.V."/>
            <person name="Hibbett D.S."/>
            <person name="Martin F."/>
        </authorList>
    </citation>
    <scope>NUCLEOTIDE SEQUENCE [LARGE SCALE GENOMIC DNA]</scope>
    <source>
        <strain evidence="5">Marx 270</strain>
    </source>
</reference>
<dbReference type="GO" id="GO:0005829">
    <property type="term" value="C:cytosol"/>
    <property type="evidence" value="ECO:0007669"/>
    <property type="project" value="TreeGrafter"/>
</dbReference>
<dbReference type="EC" id="2.7.8.7" evidence="1"/>
<reference evidence="4 5" key="1">
    <citation type="submission" date="2014-04" db="EMBL/GenBank/DDBJ databases">
        <authorList>
            <consortium name="DOE Joint Genome Institute"/>
            <person name="Kuo A."/>
            <person name="Kohler A."/>
            <person name="Costa M.D."/>
            <person name="Nagy L.G."/>
            <person name="Floudas D."/>
            <person name="Copeland A."/>
            <person name="Barry K.W."/>
            <person name="Cichocki N."/>
            <person name="Veneault-Fourrey C."/>
            <person name="LaButti K."/>
            <person name="Lindquist E.A."/>
            <person name="Lipzen A."/>
            <person name="Lundell T."/>
            <person name="Morin E."/>
            <person name="Murat C."/>
            <person name="Sun H."/>
            <person name="Tunlid A."/>
            <person name="Henrissat B."/>
            <person name="Grigoriev I.V."/>
            <person name="Hibbett D.S."/>
            <person name="Martin F."/>
            <person name="Nordberg H.P."/>
            <person name="Cantor M.N."/>
            <person name="Hua S.X."/>
        </authorList>
    </citation>
    <scope>NUCLEOTIDE SEQUENCE [LARGE SCALE GENOMIC DNA]</scope>
    <source>
        <strain evidence="4 5">Marx 270</strain>
    </source>
</reference>